<dbReference type="Proteomes" id="UP000253437">
    <property type="component" value="Unassembled WGS sequence"/>
</dbReference>
<gene>
    <name evidence="1" type="ORF">DS957_019735</name>
</gene>
<accession>A0A8B3DBU0</accession>
<dbReference type="AlphaFoldDB" id="A0A8B3DBU0"/>
<sequence length="63" mass="7443">MLSLIAPTIKKLCLEPKRCIYLKSKRLRLGDRMIEELQFYFTPFFTFLYGRSSVGYFIVNQSA</sequence>
<proteinExistence type="predicted"/>
<name>A0A8B3DBU0_VIBHA</name>
<organism evidence="1 2">
    <name type="scientific">Vibrio harveyi</name>
    <name type="common">Beneckea harveyi</name>
    <dbReference type="NCBI Taxonomy" id="669"/>
    <lineage>
        <taxon>Bacteria</taxon>
        <taxon>Pseudomonadati</taxon>
        <taxon>Pseudomonadota</taxon>
        <taxon>Gammaproteobacteria</taxon>
        <taxon>Vibrionales</taxon>
        <taxon>Vibrionaceae</taxon>
        <taxon>Vibrio</taxon>
    </lineage>
</organism>
<dbReference type="EMBL" id="QOUW02000096">
    <property type="protein sequence ID" value="RIW08623.1"/>
    <property type="molecule type" value="Genomic_DNA"/>
</dbReference>
<comment type="caution">
    <text evidence="1">The sequence shown here is derived from an EMBL/GenBank/DDBJ whole genome shotgun (WGS) entry which is preliminary data.</text>
</comment>
<protein>
    <submittedName>
        <fullName evidence="1">Uncharacterized protein</fullName>
    </submittedName>
</protein>
<reference evidence="1 2" key="1">
    <citation type="submission" date="2018-08" db="EMBL/GenBank/DDBJ databases">
        <title>Vibrio harveyi strains pathogenic to white snook Centropomus viridis Lockington (1877) and potential probiotic bacteria.</title>
        <authorList>
            <person name="Soto-Rodriguez S."/>
            <person name="Gomez-Gil B."/>
            <person name="Lozano-Olvera R."/>
        </authorList>
    </citation>
    <scope>NUCLEOTIDE SEQUENCE [LARGE SCALE GENOMIC DNA]</scope>
    <source>
        <strain evidence="1 2">CAIM 1508</strain>
    </source>
</reference>
<evidence type="ECO:0000313" key="1">
    <source>
        <dbReference type="EMBL" id="RIW08623.1"/>
    </source>
</evidence>
<evidence type="ECO:0000313" key="2">
    <source>
        <dbReference type="Proteomes" id="UP000253437"/>
    </source>
</evidence>